<feature type="transmembrane region" description="Helical" evidence="6">
    <location>
        <begin position="231"/>
        <end position="252"/>
    </location>
</feature>
<feature type="transmembrane region" description="Helical" evidence="6">
    <location>
        <begin position="287"/>
        <end position="306"/>
    </location>
</feature>
<evidence type="ECO:0000256" key="1">
    <source>
        <dbReference type="ARBA" id="ARBA00004141"/>
    </source>
</evidence>
<dbReference type="RefSeq" id="WP_121484728.1">
    <property type="nucleotide sequence ID" value="NZ_QQXL01000003.1"/>
</dbReference>
<keyword evidence="5 6" id="KW-0472">Membrane</keyword>
<feature type="transmembrane region" description="Helical" evidence="6">
    <location>
        <begin position="55"/>
        <end position="76"/>
    </location>
</feature>
<reference evidence="8 9" key="1">
    <citation type="submission" date="2018-07" db="EMBL/GenBank/DDBJ databases">
        <title>Arthrobacter sp. nov., isolated from raw cow's milk with high bacterial count.</title>
        <authorList>
            <person name="Hahne J."/>
            <person name="Isele D."/>
            <person name="Lipski A."/>
        </authorList>
    </citation>
    <scope>NUCLEOTIDE SEQUENCE [LARGE SCALE GENOMIC DNA]</scope>
    <source>
        <strain evidence="8 9">JZ R-183</strain>
    </source>
</reference>
<sequence length="310" mass="32149">MKLDGSAIHPAGEAILSTPARTRGAAGLWWGALGILAFSFTVPLTRVAVGAGLPALFVGAGRAVVAAVLAAILLAILRPARPRGRQWLSLAVVAFGVVLGFPLLTSYALASVPASHAATVIAVVPAVTAVFACLRTGERPKARFWIFAALGSLAGVLFAAIQGGGLGGLHAADLLLFGAVIAVAIGYAEGGVLSKTLGSWQTISWALIISLPATTALTGFSAVGQDVQASFIGWLCFAYLAVVSMFLGFFAWYRGLAIGPMVRVSQVQLMQPLLSIVWAAWFLAEALTWATVLGGLVVVLFAWLAVRSRR</sequence>
<dbReference type="SUPFAM" id="SSF103481">
    <property type="entry name" value="Multidrug resistance efflux transporter EmrE"/>
    <property type="match status" value="2"/>
</dbReference>
<evidence type="ECO:0000256" key="6">
    <source>
        <dbReference type="SAM" id="Phobius"/>
    </source>
</evidence>
<keyword evidence="9" id="KW-1185">Reference proteome</keyword>
<evidence type="ECO:0000259" key="7">
    <source>
        <dbReference type="Pfam" id="PF00892"/>
    </source>
</evidence>
<dbReference type="Pfam" id="PF00892">
    <property type="entry name" value="EamA"/>
    <property type="match status" value="2"/>
</dbReference>
<dbReference type="PANTHER" id="PTHR32322">
    <property type="entry name" value="INNER MEMBRANE TRANSPORTER"/>
    <property type="match status" value="1"/>
</dbReference>
<protein>
    <submittedName>
        <fullName evidence="8">DMT family transporter</fullName>
    </submittedName>
</protein>
<dbReference type="AlphaFoldDB" id="A0A496PJM8"/>
<comment type="subcellular location">
    <subcellularLocation>
        <location evidence="1">Membrane</location>
        <topology evidence="1">Multi-pass membrane protein</topology>
    </subcellularLocation>
</comment>
<feature type="transmembrane region" description="Helical" evidence="6">
    <location>
        <begin position="28"/>
        <end position="49"/>
    </location>
</feature>
<feature type="transmembrane region" description="Helical" evidence="6">
    <location>
        <begin position="205"/>
        <end position="225"/>
    </location>
</feature>
<feature type="domain" description="EamA" evidence="7">
    <location>
        <begin position="172"/>
        <end position="306"/>
    </location>
</feature>
<evidence type="ECO:0000313" key="8">
    <source>
        <dbReference type="EMBL" id="RKW70703.1"/>
    </source>
</evidence>
<dbReference type="InterPro" id="IPR050638">
    <property type="entry name" value="AA-Vitamin_Transporters"/>
</dbReference>
<gene>
    <name evidence="8" type="ORF">DWQ67_06225</name>
</gene>
<keyword evidence="4 6" id="KW-1133">Transmembrane helix</keyword>
<proteinExistence type="inferred from homology"/>
<dbReference type="InterPro" id="IPR037185">
    <property type="entry name" value="EmrE-like"/>
</dbReference>
<feature type="transmembrane region" description="Helical" evidence="6">
    <location>
        <begin position="116"/>
        <end position="137"/>
    </location>
</feature>
<dbReference type="GO" id="GO:0016020">
    <property type="term" value="C:membrane"/>
    <property type="evidence" value="ECO:0007669"/>
    <property type="project" value="UniProtKB-SubCell"/>
</dbReference>
<organism evidence="8 9">
    <name type="scientific">Galactobacter caseinivorans</name>
    <dbReference type="NCBI Taxonomy" id="2676123"/>
    <lineage>
        <taxon>Bacteria</taxon>
        <taxon>Bacillati</taxon>
        <taxon>Actinomycetota</taxon>
        <taxon>Actinomycetes</taxon>
        <taxon>Micrococcales</taxon>
        <taxon>Micrococcaceae</taxon>
        <taxon>Galactobacter</taxon>
    </lineage>
</organism>
<dbReference type="InterPro" id="IPR000620">
    <property type="entry name" value="EamA_dom"/>
</dbReference>
<comment type="similarity">
    <text evidence="2">Belongs to the EamA transporter family.</text>
</comment>
<evidence type="ECO:0000256" key="3">
    <source>
        <dbReference type="ARBA" id="ARBA00022692"/>
    </source>
</evidence>
<dbReference type="EMBL" id="QQXL01000003">
    <property type="protein sequence ID" value="RKW70703.1"/>
    <property type="molecule type" value="Genomic_DNA"/>
</dbReference>
<dbReference type="PANTHER" id="PTHR32322:SF2">
    <property type="entry name" value="EAMA DOMAIN-CONTAINING PROTEIN"/>
    <property type="match status" value="1"/>
</dbReference>
<evidence type="ECO:0000313" key="9">
    <source>
        <dbReference type="Proteomes" id="UP000273119"/>
    </source>
</evidence>
<feature type="transmembrane region" description="Helical" evidence="6">
    <location>
        <begin position="88"/>
        <end position="110"/>
    </location>
</feature>
<name>A0A496PJM8_9MICC</name>
<evidence type="ECO:0000256" key="5">
    <source>
        <dbReference type="ARBA" id="ARBA00023136"/>
    </source>
</evidence>
<feature type="transmembrane region" description="Helical" evidence="6">
    <location>
        <begin position="144"/>
        <end position="162"/>
    </location>
</feature>
<accession>A0A496PJM8</accession>
<evidence type="ECO:0000256" key="2">
    <source>
        <dbReference type="ARBA" id="ARBA00007362"/>
    </source>
</evidence>
<evidence type="ECO:0000256" key="4">
    <source>
        <dbReference type="ARBA" id="ARBA00022989"/>
    </source>
</evidence>
<keyword evidence="3 6" id="KW-0812">Transmembrane</keyword>
<feature type="domain" description="EamA" evidence="7">
    <location>
        <begin position="27"/>
        <end position="158"/>
    </location>
</feature>
<comment type="caution">
    <text evidence="8">The sequence shown here is derived from an EMBL/GenBank/DDBJ whole genome shotgun (WGS) entry which is preliminary data.</text>
</comment>
<dbReference type="Proteomes" id="UP000273119">
    <property type="component" value="Unassembled WGS sequence"/>
</dbReference>